<protein>
    <recommendedName>
        <fullName evidence="2">SCD domain-containing protein</fullName>
    </recommendedName>
</protein>
<feature type="compositionally biased region" description="Basic and acidic residues" evidence="1">
    <location>
        <begin position="1189"/>
        <end position="1198"/>
    </location>
</feature>
<feature type="compositionally biased region" description="Basic and acidic residues" evidence="1">
    <location>
        <begin position="524"/>
        <end position="538"/>
    </location>
</feature>
<feature type="region of interest" description="Disordered" evidence="1">
    <location>
        <begin position="1"/>
        <end position="114"/>
    </location>
</feature>
<dbReference type="PANTHER" id="PTHR11199">
    <property type="entry name" value="STROMAL ANTIGEN"/>
    <property type="match status" value="1"/>
</dbReference>
<feature type="compositionally biased region" description="Basic and acidic residues" evidence="1">
    <location>
        <begin position="96"/>
        <end position="114"/>
    </location>
</feature>
<dbReference type="InterPro" id="IPR013721">
    <property type="entry name" value="STAG"/>
</dbReference>
<dbReference type="PANTHER" id="PTHR11199:SF0">
    <property type="entry name" value="LD34181P-RELATED"/>
    <property type="match status" value="1"/>
</dbReference>
<name>A0ABQ0L4B6_MYCCL</name>
<evidence type="ECO:0000313" key="3">
    <source>
        <dbReference type="EMBL" id="GAT45976.1"/>
    </source>
</evidence>
<dbReference type="InterPro" id="IPR011989">
    <property type="entry name" value="ARM-like"/>
</dbReference>
<dbReference type="Gene3D" id="1.25.10.10">
    <property type="entry name" value="Leucine-rich Repeat Variant"/>
    <property type="match status" value="1"/>
</dbReference>
<feature type="region of interest" description="Disordered" evidence="1">
    <location>
        <begin position="283"/>
        <end position="308"/>
    </location>
</feature>
<feature type="region of interest" description="Disordered" evidence="1">
    <location>
        <begin position="1189"/>
        <end position="1378"/>
    </location>
</feature>
<dbReference type="InterPro" id="IPR016024">
    <property type="entry name" value="ARM-type_fold"/>
</dbReference>
<feature type="compositionally biased region" description="Acidic residues" evidence="1">
    <location>
        <begin position="51"/>
        <end position="61"/>
    </location>
</feature>
<reference evidence="3" key="1">
    <citation type="submission" date="2014-09" db="EMBL/GenBank/DDBJ databases">
        <title>Genome sequence of the luminous mushroom Mycena chlorophos for searching fungal bioluminescence genes.</title>
        <authorList>
            <person name="Tanaka Y."/>
            <person name="Kasuga D."/>
            <person name="Oba Y."/>
            <person name="Hase S."/>
            <person name="Sato K."/>
            <person name="Oba Y."/>
            <person name="Sakakibara Y."/>
        </authorList>
    </citation>
    <scope>NUCLEOTIDE SEQUENCE</scope>
</reference>
<dbReference type="Pfam" id="PF08514">
    <property type="entry name" value="STAG"/>
    <property type="match status" value="1"/>
</dbReference>
<dbReference type="EMBL" id="DF842035">
    <property type="protein sequence ID" value="GAT45976.1"/>
    <property type="molecule type" value="Genomic_DNA"/>
</dbReference>
<evidence type="ECO:0000313" key="4">
    <source>
        <dbReference type="Proteomes" id="UP000815677"/>
    </source>
</evidence>
<organism evidence="3 4">
    <name type="scientific">Mycena chlorophos</name>
    <name type="common">Agaric fungus</name>
    <name type="synonym">Agaricus chlorophos</name>
    <dbReference type="NCBI Taxonomy" id="658473"/>
    <lineage>
        <taxon>Eukaryota</taxon>
        <taxon>Fungi</taxon>
        <taxon>Dikarya</taxon>
        <taxon>Basidiomycota</taxon>
        <taxon>Agaricomycotina</taxon>
        <taxon>Agaricomycetes</taxon>
        <taxon>Agaricomycetidae</taxon>
        <taxon>Agaricales</taxon>
        <taxon>Marasmiineae</taxon>
        <taxon>Mycenaceae</taxon>
        <taxon>Mycena</taxon>
    </lineage>
</organism>
<feature type="region of interest" description="Disordered" evidence="1">
    <location>
        <begin position="936"/>
        <end position="961"/>
    </location>
</feature>
<dbReference type="SUPFAM" id="SSF48371">
    <property type="entry name" value="ARM repeat"/>
    <property type="match status" value="1"/>
</dbReference>
<dbReference type="InterPro" id="IPR039662">
    <property type="entry name" value="Cohesin_Scc3/SA"/>
</dbReference>
<feature type="compositionally biased region" description="Basic and acidic residues" evidence="1">
    <location>
        <begin position="1262"/>
        <end position="1275"/>
    </location>
</feature>
<feature type="compositionally biased region" description="Basic and acidic residues" evidence="1">
    <location>
        <begin position="1221"/>
        <end position="1235"/>
    </location>
</feature>
<feature type="compositionally biased region" description="Basic residues" evidence="1">
    <location>
        <begin position="1237"/>
        <end position="1251"/>
    </location>
</feature>
<evidence type="ECO:0000259" key="2">
    <source>
        <dbReference type="PROSITE" id="PS51425"/>
    </source>
</evidence>
<feature type="domain" description="SCD" evidence="2">
    <location>
        <begin position="332"/>
        <end position="417"/>
    </location>
</feature>
<feature type="compositionally biased region" description="Acidic residues" evidence="1">
    <location>
        <begin position="936"/>
        <end position="955"/>
    </location>
</feature>
<evidence type="ECO:0000256" key="1">
    <source>
        <dbReference type="SAM" id="MobiDB-lite"/>
    </source>
</evidence>
<dbReference type="Pfam" id="PF21581">
    <property type="entry name" value="SCD"/>
    <property type="match status" value="1"/>
</dbReference>
<feature type="region of interest" description="Disordered" evidence="1">
    <location>
        <begin position="516"/>
        <end position="538"/>
    </location>
</feature>
<feature type="compositionally biased region" description="Polar residues" evidence="1">
    <location>
        <begin position="1307"/>
        <end position="1319"/>
    </location>
</feature>
<dbReference type="InterPro" id="IPR056396">
    <property type="entry name" value="HEAT_SCC3-SA"/>
</dbReference>
<proteinExistence type="predicted"/>
<feature type="region of interest" description="Disordered" evidence="1">
    <location>
        <begin position="576"/>
        <end position="605"/>
    </location>
</feature>
<dbReference type="Proteomes" id="UP000815677">
    <property type="component" value="Unassembled WGS sequence"/>
</dbReference>
<sequence length="1378" mass="153657">MDAMSDAATPRRSLRERKPRPVQQQNSDDSDGPMPPPAPKGGKKRKRAAADDSDAAVNDDTDGGKRKTKRKSAKENKNSPAGKQAAPRKTVRRTKKGGDDAFDPKQAAKETNIKDDNPLYNAILNPAAALQSTAEDFLESLNETPNVALAELVNMVIRCCACNDTMDADKAVDYDGVVDRLDDITEVLKKDPTSGNYPLVSKLPLFKKFRKSLREFLERLIISAADLGSLYTSELMPTLQAWIIPMSTSQIRSFRHTATVIALELESALCIVAAKVEKEAELSARQREGEKKRKGGAATAKNDRGHDAKAAQLRKHREKLNDFLKDFIDGVFVHRYRDTDERIRADCTEALGVWFTKHPAYFLDMSYLRYIGWMVSDKATPVRLAALHALQRVYAQPAYAPQTHFFTERHKGRLFDMATRDVDSGVRVAVLGVLEAIGANELEEDEREKVALCVFDAEPRVRRAVGPFVRTCWEEAVEERLVGRTGAITDEERSRAGVKALSSVLVRWGTLLDESFEDDDEEGEERRPLRPKEPISLTQEERMSRAGIVVEALWNEVEAVSDWETILGVLLLDHSTADDESTGNSRKRKPNGKSTSSSKSSEDGLVDEAWRLEEDEETVLIEVLVASIKYAKEFAKNGDEENLTNDITRALIKGVPRLLVKYQTDQNRLGNVLAIPPFMNLDLYLEMRMITAYESLWDDITKQFFAQSDPIVLSVAAQAIMYLFSATSLSNTNSKKILELEDELASTLRDVVSGRDEIDIAGFDEDEMIRLGAICMRISLLSGRRDLSAWIEEDEGGKQSSAWDIISALADRGKLGYKDEAFMITQALQILSTHLIWKVRQLRKEGEATTPESEKFREKLTEQRDSLLEKLEEYAVGTQSNTAILVSRTAFLCLINTHSLFAATGDMAVSLDDEKQFRCAGYLQAEIERYAETLSEEVEDAEENESADEEGDDDGAVQKKQKRKRKVMREVDLNSPAQLLNEFAFIDLIVTFIRAVRTGVLHIRHTAVLLSQYGRLGDTFDSFTKMIVDALREEGMEQDDGGEIIVTVLTQALQEAFGLVLDGVVEDESNVVQLSKALSQAFVLRGAHLAVLKRVDTQYVVQVQTTAITWIAKKLGSLQTSKNKKGLLVGTKFFKALVPLMAGLQAKDAMKIKAHLDQALAQAEVDLSLSSAETREPLRAYEKRLAAIQKEKNQDGKGRKAKAAKADGGVTASEDETELSEVEKLVEDRDREPSPKPRPRPKRKPAEKKKKAVEQDDEGDGGDQRMSDVEPETPKARPRPKASYGKAKATHVPPPDDPPSPIPSPTSNPALSASPQTPHRSQKRMRSMSDDEDEDRDQDQRQRQQTAEPEPEPNPDAPQQPPPTPAGDVQMRRKRARH</sequence>
<dbReference type="PROSITE" id="PS51425">
    <property type="entry name" value="SCD"/>
    <property type="match status" value="1"/>
</dbReference>
<accession>A0ABQ0L4B6</accession>
<feature type="compositionally biased region" description="Pro residues" evidence="1">
    <location>
        <begin position="1352"/>
        <end position="1365"/>
    </location>
</feature>
<gene>
    <name evidence="3" type="ORF">MCHLO_03524</name>
</gene>
<dbReference type="InterPro" id="IPR020839">
    <property type="entry name" value="SCD"/>
</dbReference>
<dbReference type="Pfam" id="PF24571">
    <property type="entry name" value="HEAT_SCC3-SA"/>
    <property type="match status" value="1"/>
</dbReference>
<keyword evidence="4" id="KW-1185">Reference proteome</keyword>
<feature type="compositionally biased region" description="Pro residues" evidence="1">
    <location>
        <begin position="1292"/>
        <end position="1306"/>
    </location>
</feature>